<accession>K2GSH6</accession>
<proteinExistence type="predicted"/>
<dbReference type="EMBL" id="AMFJ01000869">
    <property type="protein sequence ID" value="EKE26260.1"/>
    <property type="molecule type" value="Genomic_DNA"/>
</dbReference>
<protein>
    <recommendedName>
        <fullName evidence="3">Prepilin-type N-terminal cleavage/methylation domain-containing protein</fullName>
    </recommendedName>
</protein>
<comment type="caution">
    <text evidence="2">The sequence shown here is derived from an EMBL/GenBank/DDBJ whole genome shotgun (WGS) entry which is preliminary data.</text>
</comment>
<dbReference type="AlphaFoldDB" id="K2GSH6"/>
<gene>
    <name evidence="2" type="ORF">ACD_4C00353G0002</name>
</gene>
<sequence>MLNNKSGFTIIEVLMATLILWLTVFWILKLTNNNSLQVNNLNKQADMSLIFWNTKECMKSIWYNYFNSTIWITWSINFWIDNNWCYTWSYDSSLSFSWINIKWQDEYWSYYITSTWWTNYLDVVNIVSDWWSENSYDFKMYK</sequence>
<evidence type="ECO:0000313" key="2">
    <source>
        <dbReference type="EMBL" id="EKE26260.1"/>
    </source>
</evidence>
<keyword evidence="1" id="KW-1133">Transmembrane helix</keyword>
<evidence type="ECO:0000256" key="1">
    <source>
        <dbReference type="SAM" id="Phobius"/>
    </source>
</evidence>
<name>K2GSH6_9BACT</name>
<reference evidence="2" key="1">
    <citation type="journal article" date="2012" name="Science">
        <title>Fermentation, hydrogen, and sulfur metabolism in multiple uncultivated bacterial phyla.</title>
        <authorList>
            <person name="Wrighton K.C."/>
            <person name="Thomas B.C."/>
            <person name="Sharon I."/>
            <person name="Miller C.S."/>
            <person name="Castelle C.J."/>
            <person name="VerBerkmoes N.C."/>
            <person name="Wilkins M.J."/>
            <person name="Hettich R.L."/>
            <person name="Lipton M.S."/>
            <person name="Williams K.H."/>
            <person name="Long P.E."/>
            <person name="Banfield J.F."/>
        </authorList>
    </citation>
    <scope>NUCLEOTIDE SEQUENCE [LARGE SCALE GENOMIC DNA]</scope>
</reference>
<evidence type="ECO:0008006" key="3">
    <source>
        <dbReference type="Google" id="ProtNLM"/>
    </source>
</evidence>
<keyword evidence="1" id="KW-0812">Transmembrane</keyword>
<feature type="transmembrane region" description="Helical" evidence="1">
    <location>
        <begin position="6"/>
        <end position="28"/>
    </location>
</feature>
<organism evidence="2">
    <name type="scientific">uncultured bacterium</name>
    <name type="common">gcode 4</name>
    <dbReference type="NCBI Taxonomy" id="1234023"/>
    <lineage>
        <taxon>Bacteria</taxon>
        <taxon>environmental samples</taxon>
    </lineage>
</organism>
<keyword evidence="1" id="KW-0472">Membrane</keyword>